<accession>A0A1F8F7Y3</accession>
<gene>
    <name evidence="2" type="ORF">A3J46_04630</name>
</gene>
<reference evidence="2 3" key="1">
    <citation type="journal article" date="2016" name="Nat. Commun.">
        <title>Thousands of microbial genomes shed light on interconnected biogeochemical processes in an aquifer system.</title>
        <authorList>
            <person name="Anantharaman K."/>
            <person name="Brown C.T."/>
            <person name="Hug L.A."/>
            <person name="Sharon I."/>
            <person name="Castelle C.J."/>
            <person name="Probst A.J."/>
            <person name="Thomas B.C."/>
            <person name="Singh A."/>
            <person name="Wilkins M.J."/>
            <person name="Karaoz U."/>
            <person name="Brodie E.L."/>
            <person name="Williams K.H."/>
            <person name="Hubbard S.S."/>
            <person name="Banfield J.F."/>
        </authorList>
    </citation>
    <scope>NUCLEOTIDE SEQUENCE [LARGE SCALE GENOMIC DNA]</scope>
</reference>
<evidence type="ECO:0000256" key="1">
    <source>
        <dbReference type="SAM" id="Phobius"/>
    </source>
</evidence>
<proteinExistence type="predicted"/>
<dbReference type="EMBL" id="MGJP01000040">
    <property type="protein sequence ID" value="OGN09257.1"/>
    <property type="molecule type" value="Genomic_DNA"/>
</dbReference>
<sequence length="146" mass="15522">MSPAVRLILLAVIFTGIGTPFLKISQRLGVNASEILLVNSFASALIGFLGFRFIDYQSTGFGGFGLFVAFGTLLILNVGFLLTNYSLSLDGGLLSVIYAITPAATTLTILIGLIFLKEAQQIIVLRLLLGASFILLGSYLVSTSLK</sequence>
<feature type="transmembrane region" description="Helical" evidence="1">
    <location>
        <begin position="95"/>
        <end position="116"/>
    </location>
</feature>
<name>A0A1F8F7Y3_9BACT</name>
<evidence type="ECO:0000313" key="3">
    <source>
        <dbReference type="Proteomes" id="UP000177167"/>
    </source>
</evidence>
<evidence type="ECO:0008006" key="4">
    <source>
        <dbReference type="Google" id="ProtNLM"/>
    </source>
</evidence>
<feature type="transmembrane region" description="Helical" evidence="1">
    <location>
        <begin position="123"/>
        <end position="141"/>
    </location>
</feature>
<comment type="caution">
    <text evidence="2">The sequence shown here is derived from an EMBL/GenBank/DDBJ whole genome shotgun (WGS) entry which is preliminary data.</text>
</comment>
<dbReference type="Proteomes" id="UP000177167">
    <property type="component" value="Unassembled WGS sequence"/>
</dbReference>
<keyword evidence="1" id="KW-0472">Membrane</keyword>
<feature type="transmembrane region" description="Helical" evidence="1">
    <location>
        <begin position="35"/>
        <end position="54"/>
    </location>
</feature>
<keyword evidence="1" id="KW-0812">Transmembrane</keyword>
<feature type="transmembrane region" description="Helical" evidence="1">
    <location>
        <begin position="61"/>
        <end position="83"/>
    </location>
</feature>
<keyword evidence="1" id="KW-1133">Transmembrane helix</keyword>
<protein>
    <recommendedName>
        <fullName evidence="4">EamA domain-containing protein</fullName>
    </recommendedName>
</protein>
<dbReference type="AlphaFoldDB" id="A0A1F8F7Y3"/>
<evidence type="ECO:0000313" key="2">
    <source>
        <dbReference type="EMBL" id="OGN09257.1"/>
    </source>
</evidence>
<organism evidence="2 3">
    <name type="scientific">Candidatus Yanofskybacteria bacterium RIFCSPHIGHO2_02_FULL_41_11</name>
    <dbReference type="NCBI Taxonomy" id="1802675"/>
    <lineage>
        <taxon>Bacteria</taxon>
        <taxon>Candidatus Yanofskyibacteriota</taxon>
    </lineage>
</organism>